<proteinExistence type="predicted"/>
<keyword evidence="7" id="KW-1185">Reference proteome</keyword>
<organism evidence="6 7">
    <name type="scientific">Cyanobium gracile UHCC 0281</name>
    <dbReference type="NCBI Taxonomy" id="3110309"/>
    <lineage>
        <taxon>Bacteria</taxon>
        <taxon>Bacillati</taxon>
        <taxon>Cyanobacteriota</taxon>
        <taxon>Cyanophyceae</taxon>
        <taxon>Synechococcales</taxon>
        <taxon>Prochlorococcaceae</taxon>
        <taxon>Cyanobium</taxon>
    </lineage>
</organism>
<keyword evidence="3 5" id="KW-1133">Transmembrane helix</keyword>
<name>A0ABU5SZP0_9CYAN</name>
<feature type="transmembrane region" description="Helical" evidence="5">
    <location>
        <begin position="207"/>
        <end position="227"/>
    </location>
</feature>
<dbReference type="Proteomes" id="UP001302329">
    <property type="component" value="Unassembled WGS sequence"/>
</dbReference>
<keyword evidence="4 5" id="KW-0472">Membrane</keyword>
<feature type="transmembrane region" description="Helical" evidence="5">
    <location>
        <begin position="264"/>
        <end position="283"/>
    </location>
</feature>
<sequence length="294" mass="30973">MPQAAGVLVTATIVTLMFSLGLGLKQYPFLLLRDRPGFLWRVLLGTCVLVPLAGLALVLLPMQGVLSRPAWVAMALMLACPSAPLILFRVRSSGGTAELAARLQIAAALLAIVTIPLMEILSRAGAGLVGWDAAEWGIRPSEVAGQVLKVQVLPVIAGVLLGQWQPQLAQRCSRALGTLATLLLLGMMVALLLLSGRELVPFLQQNLVALAGMAVLSALSLAIGYGLAGRDPLERRTVALVTGMRNTGLAAQLALIYGQGIPGLIPGILAYVLITVIVCTLFLKWQQRQLAPTG</sequence>
<evidence type="ECO:0000313" key="6">
    <source>
        <dbReference type="EMBL" id="MEA5443983.1"/>
    </source>
</evidence>
<dbReference type="Gene3D" id="1.20.1530.20">
    <property type="match status" value="1"/>
</dbReference>
<keyword evidence="2 5" id="KW-0812">Transmembrane</keyword>
<evidence type="ECO:0000313" key="7">
    <source>
        <dbReference type="Proteomes" id="UP001302329"/>
    </source>
</evidence>
<dbReference type="PANTHER" id="PTHR10361:SF28">
    <property type="entry name" value="P3 PROTEIN-RELATED"/>
    <property type="match status" value="1"/>
</dbReference>
<dbReference type="InterPro" id="IPR002657">
    <property type="entry name" value="BilAc:Na_symport/Acr3"/>
</dbReference>
<evidence type="ECO:0000256" key="2">
    <source>
        <dbReference type="ARBA" id="ARBA00022692"/>
    </source>
</evidence>
<comment type="caution">
    <text evidence="6">The sequence shown here is derived from an EMBL/GenBank/DDBJ whole genome shotgun (WGS) entry which is preliminary data.</text>
</comment>
<gene>
    <name evidence="6" type="ORF">VB739_15600</name>
</gene>
<dbReference type="InterPro" id="IPR004710">
    <property type="entry name" value="Bilac:Na_transpt"/>
</dbReference>
<feature type="transmembrane region" description="Helical" evidence="5">
    <location>
        <begin position="6"/>
        <end position="26"/>
    </location>
</feature>
<dbReference type="Pfam" id="PF01758">
    <property type="entry name" value="SBF"/>
    <property type="match status" value="1"/>
</dbReference>
<feature type="transmembrane region" description="Helical" evidence="5">
    <location>
        <begin position="70"/>
        <end position="88"/>
    </location>
</feature>
<dbReference type="RefSeq" id="WP_323357932.1">
    <property type="nucleotide sequence ID" value="NZ_JAYGHY010000084.1"/>
</dbReference>
<accession>A0ABU5SZP0</accession>
<protein>
    <submittedName>
        <fullName evidence="6">Sodium dependent transporter</fullName>
    </submittedName>
</protein>
<dbReference type="EMBL" id="JAYGHY010000084">
    <property type="protein sequence ID" value="MEA5443983.1"/>
    <property type="molecule type" value="Genomic_DNA"/>
</dbReference>
<feature type="transmembrane region" description="Helical" evidence="5">
    <location>
        <begin position="100"/>
        <end position="123"/>
    </location>
</feature>
<dbReference type="PANTHER" id="PTHR10361">
    <property type="entry name" value="SODIUM-BILE ACID COTRANSPORTER"/>
    <property type="match status" value="1"/>
</dbReference>
<feature type="transmembrane region" description="Helical" evidence="5">
    <location>
        <begin position="176"/>
        <end position="195"/>
    </location>
</feature>
<evidence type="ECO:0000256" key="4">
    <source>
        <dbReference type="ARBA" id="ARBA00023136"/>
    </source>
</evidence>
<dbReference type="InterPro" id="IPR038770">
    <property type="entry name" value="Na+/solute_symporter_sf"/>
</dbReference>
<feature type="transmembrane region" description="Helical" evidence="5">
    <location>
        <begin position="38"/>
        <end position="58"/>
    </location>
</feature>
<evidence type="ECO:0000256" key="3">
    <source>
        <dbReference type="ARBA" id="ARBA00022989"/>
    </source>
</evidence>
<evidence type="ECO:0000256" key="5">
    <source>
        <dbReference type="SAM" id="Phobius"/>
    </source>
</evidence>
<reference evidence="6 7" key="1">
    <citation type="submission" date="2023-12" db="EMBL/GenBank/DDBJ databases">
        <title>Baltic Sea Cyanobacteria.</title>
        <authorList>
            <person name="Delbaje E."/>
            <person name="Fewer D.P."/>
            <person name="Shishido T.K."/>
        </authorList>
    </citation>
    <scope>NUCLEOTIDE SEQUENCE [LARGE SCALE GENOMIC DNA]</scope>
    <source>
        <strain evidence="6 7">UHCC 0281</strain>
    </source>
</reference>
<evidence type="ECO:0000256" key="1">
    <source>
        <dbReference type="ARBA" id="ARBA00004141"/>
    </source>
</evidence>
<comment type="subcellular location">
    <subcellularLocation>
        <location evidence="1">Membrane</location>
        <topology evidence="1">Multi-pass membrane protein</topology>
    </subcellularLocation>
</comment>